<dbReference type="AlphaFoldDB" id="A0A347WHL7"/>
<evidence type="ECO:0000313" key="2">
    <source>
        <dbReference type="EMBL" id="AXY24574.1"/>
    </source>
</evidence>
<dbReference type="Pfam" id="PF13276">
    <property type="entry name" value="HTH_21"/>
    <property type="match status" value="1"/>
</dbReference>
<reference evidence="2 3" key="1">
    <citation type="submission" date="2017-09" db="EMBL/GenBank/DDBJ databases">
        <title>Complete genome sequence of Oxytococcus suis strain ZY16052.</title>
        <authorList>
            <person name="Li F."/>
        </authorList>
    </citation>
    <scope>NUCLEOTIDE SEQUENCE [LARGE SCALE GENOMIC DNA]</scope>
    <source>
        <strain evidence="2 3">ZY16052</strain>
    </source>
</reference>
<dbReference type="Proteomes" id="UP000263232">
    <property type="component" value="Chromosome"/>
</dbReference>
<evidence type="ECO:0000259" key="1">
    <source>
        <dbReference type="Pfam" id="PF13276"/>
    </source>
</evidence>
<sequence>MAYYRWLKRFPSPSQLRLEWLMKQIQEAYDKHKGIYGYRRLTIYLNYYRTLRSIISVCTA</sequence>
<keyword evidence="3" id="KW-1185">Reference proteome</keyword>
<dbReference type="InterPro" id="IPR025948">
    <property type="entry name" value="HTH-like_dom"/>
</dbReference>
<dbReference type="RefSeq" id="WP_118989498.1">
    <property type="nucleotide sequence ID" value="NZ_CP023434.1"/>
</dbReference>
<gene>
    <name evidence="2" type="ORF">CL176_00215</name>
</gene>
<evidence type="ECO:0000313" key="3">
    <source>
        <dbReference type="Proteomes" id="UP000263232"/>
    </source>
</evidence>
<proteinExistence type="predicted"/>
<organism evidence="2 3">
    <name type="scientific">Suicoccus acidiformans</name>
    <dbReference type="NCBI Taxonomy" id="2036206"/>
    <lineage>
        <taxon>Bacteria</taxon>
        <taxon>Bacillati</taxon>
        <taxon>Bacillota</taxon>
        <taxon>Bacilli</taxon>
        <taxon>Lactobacillales</taxon>
        <taxon>Aerococcaceae</taxon>
        <taxon>Suicoccus</taxon>
    </lineage>
</organism>
<name>A0A347WHL7_9LACT</name>
<protein>
    <recommendedName>
        <fullName evidence="1">HTH-like domain-containing protein</fullName>
    </recommendedName>
</protein>
<feature type="domain" description="HTH-like" evidence="1">
    <location>
        <begin position="19"/>
        <end position="46"/>
    </location>
</feature>
<dbReference type="KEGG" id="abae:CL176_00215"/>
<accession>A0A347WHL7</accession>
<dbReference type="OrthoDB" id="9781005at2"/>
<dbReference type="EMBL" id="CP023434">
    <property type="protein sequence ID" value="AXY24574.1"/>
    <property type="molecule type" value="Genomic_DNA"/>
</dbReference>